<dbReference type="GO" id="GO:0020037">
    <property type="term" value="F:heme binding"/>
    <property type="evidence" value="ECO:0007669"/>
    <property type="project" value="TreeGrafter"/>
</dbReference>
<dbReference type="RefSeq" id="WP_092198198.1">
    <property type="nucleotide sequence ID" value="NZ_PPEL01000018.1"/>
</dbReference>
<evidence type="ECO:0000259" key="2">
    <source>
        <dbReference type="Pfam" id="PF00174"/>
    </source>
</evidence>
<feature type="signal peptide" evidence="1">
    <location>
        <begin position="1"/>
        <end position="30"/>
    </location>
</feature>
<evidence type="ECO:0000256" key="1">
    <source>
        <dbReference type="SAM" id="SignalP"/>
    </source>
</evidence>
<protein>
    <submittedName>
        <fullName evidence="3">Oxidoreductase</fullName>
    </submittedName>
</protein>
<accession>A0A2K2U649</accession>
<proteinExistence type="predicted"/>
<evidence type="ECO:0000313" key="3">
    <source>
        <dbReference type="EMBL" id="PNV65754.1"/>
    </source>
</evidence>
<keyword evidence="4" id="KW-1185">Reference proteome</keyword>
<dbReference type="InterPro" id="IPR036374">
    <property type="entry name" value="OxRdtase_Mopterin-bd_sf"/>
</dbReference>
<feature type="chain" id="PRO_5014449238" evidence="1">
    <location>
        <begin position="31"/>
        <end position="533"/>
    </location>
</feature>
<keyword evidence="1" id="KW-0732">Signal</keyword>
<dbReference type="GO" id="GO:0043546">
    <property type="term" value="F:molybdopterin cofactor binding"/>
    <property type="evidence" value="ECO:0007669"/>
    <property type="project" value="TreeGrafter"/>
</dbReference>
<dbReference type="SUPFAM" id="SSF56524">
    <property type="entry name" value="Oxidoreductase molybdopterin-binding domain"/>
    <property type="match status" value="1"/>
</dbReference>
<name>A0A2K2U649_9ACTN</name>
<dbReference type="InterPro" id="IPR014756">
    <property type="entry name" value="Ig_E-set"/>
</dbReference>
<dbReference type="GO" id="GO:0006790">
    <property type="term" value="P:sulfur compound metabolic process"/>
    <property type="evidence" value="ECO:0007669"/>
    <property type="project" value="TreeGrafter"/>
</dbReference>
<dbReference type="Pfam" id="PF00174">
    <property type="entry name" value="Oxidored_molyb"/>
    <property type="match status" value="1"/>
</dbReference>
<dbReference type="AlphaFoldDB" id="A0A2K2U649"/>
<dbReference type="Gene3D" id="3.90.420.10">
    <property type="entry name" value="Oxidoreductase, molybdopterin-binding domain"/>
    <property type="match status" value="1"/>
</dbReference>
<dbReference type="Proteomes" id="UP000236488">
    <property type="component" value="Unassembled WGS sequence"/>
</dbReference>
<feature type="domain" description="Oxidoreductase molybdopterin-binding" evidence="2">
    <location>
        <begin position="258"/>
        <end position="397"/>
    </location>
</feature>
<dbReference type="Gene3D" id="2.60.40.650">
    <property type="match status" value="1"/>
</dbReference>
<gene>
    <name evidence="3" type="ORF">C2L80_04920</name>
</gene>
<dbReference type="SUPFAM" id="SSF48695">
    <property type="entry name" value="Multiheme cytochromes"/>
    <property type="match status" value="1"/>
</dbReference>
<dbReference type="PANTHER" id="PTHR19372:SF7">
    <property type="entry name" value="SULFITE OXIDASE, MITOCHONDRIAL"/>
    <property type="match status" value="1"/>
</dbReference>
<organism evidence="3 4">
    <name type="scientific">Rubneribacter badeniensis</name>
    <dbReference type="NCBI Taxonomy" id="2070688"/>
    <lineage>
        <taxon>Bacteria</taxon>
        <taxon>Bacillati</taxon>
        <taxon>Actinomycetota</taxon>
        <taxon>Coriobacteriia</taxon>
        <taxon>Eggerthellales</taxon>
        <taxon>Eggerthellaceae</taxon>
        <taxon>Rubneribacter</taxon>
    </lineage>
</organism>
<reference evidence="3 4" key="1">
    <citation type="journal article" date="2018" name="Int. J. Syst. Evol. Microbiol.">
        <title>Rubneribacter badeniensis gen. nov., sp. nov. and Enteroscipio rubneri gen. nov., sp. nov., new members of the Eggerthellaceae isolated from human faeces.</title>
        <authorList>
            <person name="Danylec N."/>
            <person name="Gobl A."/>
            <person name="Stoll D.A."/>
            <person name="Hetzer B."/>
            <person name="Kulling S.E."/>
            <person name="Huch M."/>
        </authorList>
    </citation>
    <scope>NUCLEOTIDE SEQUENCE [LARGE SCALE GENOMIC DNA]</scope>
    <source>
        <strain evidence="3 4">ResAG-85</strain>
    </source>
</reference>
<evidence type="ECO:0000313" key="4">
    <source>
        <dbReference type="Proteomes" id="UP000236488"/>
    </source>
</evidence>
<comment type="caution">
    <text evidence="3">The sequence shown here is derived from an EMBL/GenBank/DDBJ whole genome shotgun (WGS) entry which is preliminary data.</text>
</comment>
<dbReference type="EMBL" id="PPEL01000018">
    <property type="protein sequence ID" value="PNV65754.1"/>
    <property type="molecule type" value="Genomic_DNA"/>
</dbReference>
<dbReference type="Gene3D" id="3.90.10.10">
    <property type="entry name" value="Cytochrome C3"/>
    <property type="match status" value="1"/>
</dbReference>
<dbReference type="InterPro" id="IPR036280">
    <property type="entry name" value="Multihaem_cyt_sf"/>
</dbReference>
<dbReference type="GO" id="GO:0008482">
    <property type="term" value="F:sulfite oxidase activity"/>
    <property type="evidence" value="ECO:0007669"/>
    <property type="project" value="TreeGrafter"/>
</dbReference>
<sequence length="533" mass="58677">MGFAKSRIALGSIAGVTLLTVCVSCAPQQASPGQTDEGETTTGLSAAASTVSIIESDPYNPIVKEREDGTLVQRTPTEGEVTTALDSSYTYHLPENNVPYNTYYLKADEKGCNACHDDLAETLAAMTYPHVDLRNPFGIQTTVQMCKDCHTYGYGYLTNQESFGSLIHGIHNTSEKAECWNCHVGTGSGDGMQLWDEAKHDQLRGITPIANATGEFSYDQDKLIPASDLFDFGWNYFDLDYLRTENTTDDKPLDQEMFDNWTITISGAVDHEITYTLPQLIETFESVEVPFTLHCTLNPTGGPLLGNCLYTAIPLSALFEEAGISPDAGAFTTMAPDGFTESVQMSNFTEAYLAYEIDGEKLSWKHGYPMQLIVPGSGAPASVKEVSDIVVNTQEEAASLHEWNGWPKESGDGNTYTPTGWPFTDENGYQNKPNVGLFDFEEGQIVETGAPFEFTGYATAWDENIIAMEFSMDGGATWTRFDTPDATKDQWVIWHFSYTPETDSAYVLSIRSVTEDGRVTEEPIEVLFNAKSH</sequence>
<dbReference type="SUPFAM" id="SSF81296">
    <property type="entry name" value="E set domains"/>
    <property type="match status" value="1"/>
</dbReference>
<dbReference type="PANTHER" id="PTHR19372">
    <property type="entry name" value="SULFITE REDUCTASE"/>
    <property type="match status" value="1"/>
</dbReference>
<dbReference type="InterPro" id="IPR000572">
    <property type="entry name" value="OxRdtase_Mopterin-bd_dom"/>
</dbReference>